<dbReference type="PANTHER" id="PTHR43078:SF6">
    <property type="entry name" value="UDP-GLUCURONIC ACID DECARBOXYLASE 1"/>
    <property type="match status" value="1"/>
</dbReference>
<evidence type="ECO:0000313" key="8">
    <source>
        <dbReference type="Proteomes" id="UP000050320"/>
    </source>
</evidence>
<name>A0A0P9DBP8_9ARCH</name>
<dbReference type="GO" id="GO:0005737">
    <property type="term" value="C:cytoplasm"/>
    <property type="evidence" value="ECO:0007669"/>
    <property type="project" value="TreeGrafter"/>
</dbReference>
<keyword evidence="4" id="KW-0456">Lyase</keyword>
<evidence type="ECO:0000256" key="2">
    <source>
        <dbReference type="ARBA" id="ARBA00022793"/>
    </source>
</evidence>
<dbReference type="InterPro" id="IPR044516">
    <property type="entry name" value="UXS-like"/>
</dbReference>
<dbReference type="GO" id="GO:0042732">
    <property type="term" value="P:D-xylose metabolic process"/>
    <property type="evidence" value="ECO:0007669"/>
    <property type="project" value="InterPro"/>
</dbReference>
<dbReference type="PRINTS" id="PR01713">
    <property type="entry name" value="NUCEPIMERASE"/>
</dbReference>
<dbReference type="PANTHER" id="PTHR43078">
    <property type="entry name" value="UDP-GLUCURONIC ACID DECARBOXYLASE-RELATED"/>
    <property type="match status" value="1"/>
</dbReference>
<dbReference type="PATRIC" id="fig|507754.4.peg.694"/>
<keyword evidence="2" id="KW-0210">Decarboxylase</keyword>
<dbReference type="AlphaFoldDB" id="A0A0P9DBP8"/>
<dbReference type="Pfam" id="PF01370">
    <property type="entry name" value="Epimerase"/>
    <property type="match status" value="1"/>
</dbReference>
<reference evidence="6 9" key="1">
    <citation type="submission" date="2015-09" db="EMBL/GenBank/DDBJ databases">
        <title>Draft genome sequence of Acidiplasma aeolicum DSM 18409.</title>
        <authorList>
            <person name="Hemp J."/>
        </authorList>
    </citation>
    <scope>NUCLEOTIDE SEQUENCE [LARGE SCALE GENOMIC DNA]</scope>
    <source>
        <strain evidence="6 9">V</strain>
    </source>
</reference>
<dbReference type="RefSeq" id="WP_048100957.1">
    <property type="nucleotide sequence ID" value="NZ_JBBYJF010000008.1"/>
</dbReference>
<keyword evidence="3" id="KW-0520">NAD</keyword>
<organism evidence="6 9">
    <name type="scientific">Acidiplasma aeolicum</name>
    <dbReference type="NCBI Taxonomy" id="507754"/>
    <lineage>
        <taxon>Archaea</taxon>
        <taxon>Methanobacteriati</taxon>
        <taxon>Thermoplasmatota</taxon>
        <taxon>Thermoplasmata</taxon>
        <taxon>Thermoplasmatales</taxon>
        <taxon>Ferroplasmaceae</taxon>
        <taxon>Acidiplasma</taxon>
    </lineage>
</organism>
<reference evidence="7 8" key="2">
    <citation type="submission" date="2015-09" db="EMBL/GenBank/DDBJ databases">
        <title>Heavy metals and arsenic resistance mechanisms in polyextremophilic archaea of the family Ferroplasmaceae.</title>
        <authorList>
            <person name="Bulaev A.G."/>
            <person name="Kanygina A.V."/>
        </authorList>
    </citation>
    <scope>NUCLEOTIDE SEQUENCE [LARGE SCALE GENOMIC DNA]</scope>
    <source>
        <strain evidence="7 8">VT</strain>
    </source>
</reference>
<keyword evidence="8" id="KW-1185">Reference proteome</keyword>
<dbReference type="InterPro" id="IPR036291">
    <property type="entry name" value="NAD(P)-bd_dom_sf"/>
</dbReference>
<dbReference type="Proteomes" id="UP000050515">
    <property type="component" value="Unassembled WGS sequence"/>
</dbReference>
<comment type="cofactor">
    <cofactor evidence="1">
        <name>NAD(+)</name>
        <dbReference type="ChEBI" id="CHEBI:57540"/>
    </cofactor>
</comment>
<dbReference type="GO" id="GO:0048040">
    <property type="term" value="F:UDP-glucuronate decarboxylase activity"/>
    <property type="evidence" value="ECO:0007669"/>
    <property type="project" value="TreeGrafter"/>
</dbReference>
<evidence type="ECO:0000313" key="6">
    <source>
        <dbReference type="EMBL" id="KPV47225.1"/>
    </source>
</evidence>
<dbReference type="Gene3D" id="3.40.50.720">
    <property type="entry name" value="NAD(P)-binding Rossmann-like Domain"/>
    <property type="match status" value="1"/>
</dbReference>
<evidence type="ECO:0000313" key="7">
    <source>
        <dbReference type="EMBL" id="KQB34786.1"/>
    </source>
</evidence>
<sequence>MDIRNKEILITGGAGFIGSNLVHRLYKDNHVYVMDDLQTGSMSNLNDILPDIDFIKDRVENINNYCLDVDYIFHIGIYSSSPMYRNNPLLIGNAINDMIKILELAKKNKSKIVYASTSSIYNEIKPPHSENVIPKVTDYYTEARIAMERVAELYDKLYGMDVSAMRFFSIYGYHEKSKKIFANLVSQFLWDIHDDIQPVLYGDGEQRRDFVFVDDVVDALTLAALNNHGFNVYNVGTGKNYSLNQLVDILNKHLKKNVKPKYIEMPIKNYVHETLADTKKAEERIGFKAKVSLDEGIDKLIEYYKY</sequence>
<dbReference type="OrthoDB" id="4907at2157"/>
<dbReference type="EMBL" id="LJCQ01000113">
    <property type="protein sequence ID" value="KPV47225.1"/>
    <property type="molecule type" value="Genomic_DNA"/>
</dbReference>
<evidence type="ECO:0000259" key="5">
    <source>
        <dbReference type="Pfam" id="PF01370"/>
    </source>
</evidence>
<evidence type="ECO:0000256" key="1">
    <source>
        <dbReference type="ARBA" id="ARBA00001911"/>
    </source>
</evidence>
<dbReference type="InterPro" id="IPR001509">
    <property type="entry name" value="Epimerase_deHydtase"/>
</dbReference>
<proteinExistence type="predicted"/>
<dbReference type="EMBL" id="LKBG01000220">
    <property type="protein sequence ID" value="KQB34786.1"/>
    <property type="molecule type" value="Genomic_DNA"/>
</dbReference>
<feature type="domain" description="NAD-dependent epimerase/dehydratase" evidence="5">
    <location>
        <begin position="8"/>
        <end position="236"/>
    </location>
</feature>
<protein>
    <submittedName>
        <fullName evidence="6">Nucleoside-diphosphate sugar epimerase</fullName>
    </submittedName>
</protein>
<comment type="caution">
    <text evidence="6">The sequence shown here is derived from an EMBL/GenBank/DDBJ whole genome shotgun (WGS) entry which is preliminary data.</text>
</comment>
<dbReference type="GO" id="GO:0070403">
    <property type="term" value="F:NAD+ binding"/>
    <property type="evidence" value="ECO:0007669"/>
    <property type="project" value="InterPro"/>
</dbReference>
<dbReference type="SUPFAM" id="SSF51735">
    <property type="entry name" value="NAD(P)-binding Rossmann-fold domains"/>
    <property type="match status" value="1"/>
</dbReference>
<dbReference type="Proteomes" id="UP000050320">
    <property type="component" value="Unassembled WGS sequence"/>
</dbReference>
<gene>
    <name evidence="7" type="ORF">AOG54_00735</name>
    <name evidence="6" type="ORF">SE19_01975</name>
</gene>
<evidence type="ECO:0000313" key="9">
    <source>
        <dbReference type="Proteomes" id="UP000050515"/>
    </source>
</evidence>
<evidence type="ECO:0000256" key="4">
    <source>
        <dbReference type="ARBA" id="ARBA00023239"/>
    </source>
</evidence>
<evidence type="ECO:0000256" key="3">
    <source>
        <dbReference type="ARBA" id="ARBA00023027"/>
    </source>
</evidence>
<accession>A0A0P9DBP8</accession>
<dbReference type="GeneID" id="84221573"/>